<dbReference type="EC" id="1.13.11.11" evidence="1"/>
<keyword evidence="1" id="KW-0223">Dioxygenase</keyword>
<name>A0A379FT29_PRORE</name>
<dbReference type="RefSeq" id="WP_232800763.1">
    <property type="nucleotide sequence ID" value="NZ_ABEXOC020000007.1"/>
</dbReference>
<dbReference type="GO" id="GO:0020037">
    <property type="term" value="F:heme binding"/>
    <property type="evidence" value="ECO:0007669"/>
    <property type="project" value="InterPro"/>
</dbReference>
<dbReference type="AlphaFoldDB" id="A0A379FT29"/>
<proteinExistence type="predicted"/>
<organism evidence="1 2">
    <name type="scientific">Providencia rettgeri</name>
    <dbReference type="NCBI Taxonomy" id="587"/>
    <lineage>
        <taxon>Bacteria</taxon>
        <taxon>Pseudomonadati</taxon>
        <taxon>Pseudomonadota</taxon>
        <taxon>Gammaproteobacteria</taxon>
        <taxon>Enterobacterales</taxon>
        <taxon>Morganellaceae</taxon>
        <taxon>Providencia</taxon>
    </lineage>
</organism>
<dbReference type="PANTHER" id="PTHR10138">
    <property type="entry name" value="TRYPTOPHAN 2,3-DIOXYGENASE"/>
    <property type="match status" value="1"/>
</dbReference>
<dbReference type="GO" id="GO:0046872">
    <property type="term" value="F:metal ion binding"/>
    <property type="evidence" value="ECO:0007669"/>
    <property type="project" value="InterPro"/>
</dbReference>
<evidence type="ECO:0000313" key="1">
    <source>
        <dbReference type="EMBL" id="SUC31841.1"/>
    </source>
</evidence>
<dbReference type="Gene3D" id="1.20.58.480">
    <property type="match status" value="2"/>
</dbReference>
<keyword evidence="1" id="KW-0560">Oxidoreductase</keyword>
<accession>A0A379FT29</accession>
<evidence type="ECO:0000313" key="2">
    <source>
        <dbReference type="Proteomes" id="UP000254208"/>
    </source>
</evidence>
<dbReference type="InterPro" id="IPR004981">
    <property type="entry name" value="Trp_2_3_dOase"/>
</dbReference>
<reference evidence="1 2" key="1">
    <citation type="submission" date="2018-06" db="EMBL/GenBank/DDBJ databases">
        <authorList>
            <consortium name="Pathogen Informatics"/>
            <person name="Doyle S."/>
        </authorList>
    </citation>
    <scope>NUCLEOTIDE SEQUENCE [LARGE SCALE GENOMIC DNA]</scope>
    <source>
        <strain evidence="1 2">NCTC11801</strain>
    </source>
</reference>
<dbReference type="EMBL" id="UGTZ01000001">
    <property type="protein sequence ID" value="SUC31841.1"/>
    <property type="molecule type" value="Genomic_DNA"/>
</dbReference>
<dbReference type="GO" id="GO:0019441">
    <property type="term" value="P:L-tryptophan catabolic process to kynurenine"/>
    <property type="evidence" value="ECO:0007669"/>
    <property type="project" value="InterPro"/>
</dbReference>
<dbReference type="PANTHER" id="PTHR10138:SF0">
    <property type="entry name" value="TRYPTOPHAN 2,3-DIOXYGENASE"/>
    <property type="match status" value="1"/>
</dbReference>
<dbReference type="GO" id="GO:0004833">
    <property type="term" value="F:L-tryptophan 2,3-dioxygenase activity"/>
    <property type="evidence" value="ECO:0007669"/>
    <property type="project" value="UniProtKB-EC"/>
</dbReference>
<sequence>MDKKMNLASKDFSTSLLSGEGKNDYEKYIRTETLLSLQRTKENWLHRDELIFQITHQSTELWLKLNNEEITEAIHELQHHRVTHAIALIQRAKECIHLVTEQINILNHLTPHDFLTIRPAFGTGSGMDSPGWHNVTMSAKALYKRFQLYIKEKNIDLIQVYTKSIHDEVFNLCEALIGWDEQTILWRMRHYQMVIRTIGHNSIGTKGTMSDTMAQRIYLKHFPQLWKVRSTLTMNANQHVSDLPK</sequence>
<dbReference type="Proteomes" id="UP000254208">
    <property type="component" value="Unassembled WGS sequence"/>
</dbReference>
<dbReference type="Pfam" id="PF03301">
    <property type="entry name" value="Trp_dioxygenase"/>
    <property type="match status" value="1"/>
</dbReference>
<dbReference type="InterPro" id="IPR037217">
    <property type="entry name" value="Trp/Indoleamine_2_3_dOase-like"/>
</dbReference>
<dbReference type="GeneID" id="93673623"/>
<dbReference type="SUPFAM" id="SSF140959">
    <property type="entry name" value="Indolic compounds 2,3-dioxygenase-like"/>
    <property type="match status" value="1"/>
</dbReference>
<gene>
    <name evidence="1" type="primary">kynA</name>
    <name evidence="1" type="ORF">NCTC11801_02808</name>
</gene>
<dbReference type="GO" id="GO:0019442">
    <property type="term" value="P:L-tryptophan catabolic process to acetyl-CoA"/>
    <property type="evidence" value="ECO:0007669"/>
    <property type="project" value="TreeGrafter"/>
</dbReference>
<protein>
    <submittedName>
        <fullName evidence="1">Tryptophan 2,3-dioxygenase</fullName>
        <ecNumber evidence="1">1.13.11.11</ecNumber>
    </submittedName>
</protein>